<reference evidence="1" key="1">
    <citation type="journal article" date="2021" name="Proc. Natl. Acad. Sci. U.S.A.">
        <title>A Catalog of Tens of Thousands of Viruses from Human Metagenomes Reveals Hidden Associations with Chronic Diseases.</title>
        <authorList>
            <person name="Tisza M.J."/>
            <person name="Buck C.B."/>
        </authorList>
    </citation>
    <scope>NUCLEOTIDE SEQUENCE</scope>
    <source>
        <strain evidence="1">CtPsO101</strain>
    </source>
</reference>
<protein>
    <submittedName>
        <fullName evidence="1">DNA-directed RNA polymerase II subunit</fullName>
    </submittedName>
</protein>
<name>A0A8S5PXG5_9CAUD</name>
<organism evidence="1">
    <name type="scientific">Siphoviridae sp. ctPsO101</name>
    <dbReference type="NCBI Taxonomy" id="2825487"/>
    <lineage>
        <taxon>Viruses</taxon>
        <taxon>Duplodnaviria</taxon>
        <taxon>Heunggongvirae</taxon>
        <taxon>Uroviricota</taxon>
        <taxon>Caudoviricetes</taxon>
    </lineage>
</organism>
<dbReference type="EMBL" id="BK015523">
    <property type="protein sequence ID" value="DAE10988.1"/>
    <property type="molecule type" value="Genomic_DNA"/>
</dbReference>
<proteinExistence type="predicted"/>
<evidence type="ECO:0000313" key="1">
    <source>
        <dbReference type="EMBL" id="DAE10988.1"/>
    </source>
</evidence>
<keyword evidence="1" id="KW-0240">DNA-directed RNA polymerase</keyword>
<keyword evidence="1" id="KW-0804">Transcription</keyword>
<dbReference type="GO" id="GO:0000428">
    <property type="term" value="C:DNA-directed RNA polymerase complex"/>
    <property type="evidence" value="ECO:0007669"/>
    <property type="project" value="UniProtKB-KW"/>
</dbReference>
<sequence>MTEQKRKEIRRLEKLHGVKVGERIRLRIQSTLRDEEVDSDGVHEIRGKVYQVYERFVVIKTSFGTHPSYFWADFEKWRVG</sequence>
<accession>A0A8S5PXG5</accession>